<dbReference type="EMBL" id="JBANMG010000004">
    <property type="protein sequence ID" value="KAK6954602.1"/>
    <property type="molecule type" value="Genomic_DNA"/>
</dbReference>
<gene>
    <name evidence="4" type="ORF">Daesc_004569</name>
</gene>
<dbReference type="SFLD" id="SFLDG00358">
    <property type="entry name" value="Main_(cytGST)"/>
    <property type="match status" value="1"/>
</dbReference>
<evidence type="ECO:0000313" key="5">
    <source>
        <dbReference type="Proteomes" id="UP001369815"/>
    </source>
</evidence>
<dbReference type="SUPFAM" id="SSF52833">
    <property type="entry name" value="Thioredoxin-like"/>
    <property type="match status" value="1"/>
</dbReference>
<dbReference type="Pfam" id="PF14497">
    <property type="entry name" value="GST_C_3"/>
    <property type="match status" value="1"/>
</dbReference>
<dbReference type="InterPro" id="IPR036282">
    <property type="entry name" value="Glutathione-S-Trfase_C_sf"/>
</dbReference>
<dbReference type="InterPro" id="IPR036249">
    <property type="entry name" value="Thioredoxin-like_sf"/>
</dbReference>
<dbReference type="InterPro" id="IPR040079">
    <property type="entry name" value="Glutathione_S-Trfase"/>
</dbReference>
<dbReference type="InterPro" id="IPR004046">
    <property type="entry name" value="GST_C"/>
</dbReference>
<dbReference type="PROSITE" id="PS50405">
    <property type="entry name" value="GST_CTER"/>
    <property type="match status" value="1"/>
</dbReference>
<evidence type="ECO:0000259" key="3">
    <source>
        <dbReference type="PROSITE" id="PS50405"/>
    </source>
</evidence>
<feature type="domain" description="GST N-terminal" evidence="2">
    <location>
        <begin position="4"/>
        <end position="85"/>
    </location>
</feature>
<keyword evidence="5" id="KW-1185">Reference proteome</keyword>
<accession>A0AAX6MR00</accession>
<sequence length="233" mass="26811">MSSLKPIILWGNGAPNPMKVHIILEELNIPFENKRVEFSEVKKEPFININPNGRVPAIEDPNTGVTLWESGAIIEYLIDNYDKEHKLSYGTSPEKYLIQQWIAFQISGQGPYYGQAMWFYRLHPEKVQSAIDRYVKEIERVRSVLDKHLSTSPSGWLVGDKVTVADLAWIIWEQMADVLLNVMDIHLEGKYPHYDAWYKKVLERPAVKKAVDLRMQELAKMGAGKTEDVAKKE</sequence>
<reference evidence="4 5" key="1">
    <citation type="journal article" date="2024" name="Front Chem Biol">
        <title>Unveiling the potential of Daldinia eschscholtzii MFLUCC 19-0629 through bioactivity and bioinformatics studies for enhanced sustainable agriculture production.</title>
        <authorList>
            <person name="Brooks S."/>
            <person name="Weaver J.A."/>
            <person name="Klomchit A."/>
            <person name="Alharthi S.A."/>
            <person name="Onlamun T."/>
            <person name="Nurani R."/>
            <person name="Vong T.K."/>
            <person name="Alberti F."/>
            <person name="Greco C."/>
        </authorList>
    </citation>
    <scope>NUCLEOTIDE SEQUENCE [LARGE SCALE GENOMIC DNA]</scope>
    <source>
        <strain evidence="4">MFLUCC 19-0629</strain>
    </source>
</reference>
<dbReference type="SFLD" id="SFLDS00019">
    <property type="entry name" value="Glutathione_Transferase_(cytos"/>
    <property type="match status" value="1"/>
</dbReference>
<organism evidence="4 5">
    <name type="scientific">Daldinia eschscholtzii</name>
    <dbReference type="NCBI Taxonomy" id="292717"/>
    <lineage>
        <taxon>Eukaryota</taxon>
        <taxon>Fungi</taxon>
        <taxon>Dikarya</taxon>
        <taxon>Ascomycota</taxon>
        <taxon>Pezizomycotina</taxon>
        <taxon>Sordariomycetes</taxon>
        <taxon>Xylariomycetidae</taxon>
        <taxon>Xylariales</taxon>
        <taxon>Hypoxylaceae</taxon>
        <taxon>Daldinia</taxon>
    </lineage>
</organism>
<proteinExistence type="inferred from homology"/>
<protein>
    <recommendedName>
        <fullName evidence="6">Glutathione S-transferase</fullName>
    </recommendedName>
</protein>
<dbReference type="InterPro" id="IPR010987">
    <property type="entry name" value="Glutathione-S-Trfase_C-like"/>
</dbReference>
<dbReference type="SFLD" id="SFLDG01151">
    <property type="entry name" value="Main.2:_Nu-like"/>
    <property type="match status" value="1"/>
</dbReference>
<dbReference type="AlphaFoldDB" id="A0AAX6MR00"/>
<dbReference type="PROSITE" id="PS50404">
    <property type="entry name" value="GST_NTER"/>
    <property type="match status" value="1"/>
</dbReference>
<dbReference type="PANTHER" id="PTHR44051:SF3">
    <property type="entry name" value="TRANSCRIPTIONAL REGULATOR URE2"/>
    <property type="match status" value="1"/>
</dbReference>
<dbReference type="Pfam" id="PF02798">
    <property type="entry name" value="GST_N"/>
    <property type="match status" value="1"/>
</dbReference>
<feature type="domain" description="GST C-terminal" evidence="3">
    <location>
        <begin position="91"/>
        <end position="218"/>
    </location>
</feature>
<evidence type="ECO:0000259" key="2">
    <source>
        <dbReference type="PROSITE" id="PS50404"/>
    </source>
</evidence>
<comment type="caution">
    <text evidence="4">The sequence shown here is derived from an EMBL/GenBank/DDBJ whole genome shotgun (WGS) entry which is preliminary data.</text>
</comment>
<evidence type="ECO:0000313" key="4">
    <source>
        <dbReference type="EMBL" id="KAK6954602.1"/>
    </source>
</evidence>
<dbReference type="Gene3D" id="3.40.30.10">
    <property type="entry name" value="Glutaredoxin"/>
    <property type="match status" value="1"/>
</dbReference>
<dbReference type="Proteomes" id="UP001369815">
    <property type="component" value="Unassembled WGS sequence"/>
</dbReference>
<dbReference type="SUPFAM" id="SSF47616">
    <property type="entry name" value="GST C-terminal domain-like"/>
    <property type="match status" value="1"/>
</dbReference>
<dbReference type="InterPro" id="IPR004045">
    <property type="entry name" value="Glutathione_S-Trfase_N"/>
</dbReference>
<dbReference type="PANTHER" id="PTHR44051">
    <property type="entry name" value="GLUTATHIONE S-TRANSFERASE-RELATED"/>
    <property type="match status" value="1"/>
</dbReference>
<comment type="similarity">
    <text evidence="1">Belongs to the GST superfamily.</text>
</comment>
<evidence type="ECO:0008006" key="6">
    <source>
        <dbReference type="Google" id="ProtNLM"/>
    </source>
</evidence>
<evidence type="ECO:0000256" key="1">
    <source>
        <dbReference type="ARBA" id="ARBA00007409"/>
    </source>
</evidence>
<dbReference type="CDD" id="cd03048">
    <property type="entry name" value="GST_N_Ure2p_like"/>
    <property type="match status" value="1"/>
</dbReference>
<name>A0AAX6MR00_9PEZI</name>
<dbReference type="Gene3D" id="1.20.1050.10">
    <property type="match status" value="1"/>
</dbReference>